<dbReference type="InterPro" id="IPR032858">
    <property type="entry name" value="CcoP_N"/>
</dbReference>
<dbReference type="EMBL" id="JAMFTH010000001">
    <property type="protein sequence ID" value="MCP8897880.1"/>
    <property type="molecule type" value="Genomic_DNA"/>
</dbReference>
<feature type="transmembrane region" description="Helical" evidence="22">
    <location>
        <begin position="60"/>
        <end position="78"/>
    </location>
</feature>
<dbReference type="GO" id="GO:1902600">
    <property type="term" value="P:proton transmembrane transport"/>
    <property type="evidence" value="ECO:0007669"/>
    <property type="project" value="UniProtKB-KW"/>
</dbReference>
<dbReference type="Gene3D" id="1.10.760.10">
    <property type="entry name" value="Cytochrome c-like domain"/>
    <property type="match status" value="2"/>
</dbReference>
<keyword evidence="17 19" id="KW-0406">Ion transport</keyword>
<dbReference type="InterPro" id="IPR009056">
    <property type="entry name" value="Cyt_c-like_dom"/>
</dbReference>
<dbReference type="GO" id="GO:0016491">
    <property type="term" value="F:oxidoreductase activity"/>
    <property type="evidence" value="ECO:0007669"/>
    <property type="project" value="UniProtKB-KW"/>
</dbReference>
<evidence type="ECO:0000256" key="6">
    <source>
        <dbReference type="ARBA" id="ARBA00022519"/>
    </source>
</evidence>
<feature type="binding site" description="axial binding residue" evidence="20">
    <location>
        <position position="184"/>
    </location>
    <ligand>
        <name>heme c</name>
        <dbReference type="ChEBI" id="CHEBI:61717"/>
        <label>2</label>
    </ligand>
    <ligandPart>
        <name>Fe</name>
        <dbReference type="ChEBI" id="CHEBI:18248"/>
    </ligandPart>
</feature>
<keyword evidence="15 19" id="KW-0560">Oxidoreductase</keyword>
<dbReference type="GO" id="GO:0009055">
    <property type="term" value="F:electron transfer activity"/>
    <property type="evidence" value="ECO:0007669"/>
    <property type="project" value="InterPro"/>
</dbReference>
<dbReference type="InterPro" id="IPR050597">
    <property type="entry name" value="Cytochrome_c_Oxidase_Subunit"/>
</dbReference>
<evidence type="ECO:0000256" key="16">
    <source>
        <dbReference type="ARBA" id="ARBA00023004"/>
    </source>
</evidence>
<comment type="subunit">
    <text evidence="19">Component of the cbb3-type cytochrome c oxidase.</text>
</comment>
<proteinExistence type="inferred from homology"/>
<evidence type="ECO:0000256" key="13">
    <source>
        <dbReference type="ARBA" id="ARBA00022982"/>
    </source>
</evidence>
<evidence type="ECO:0000256" key="2">
    <source>
        <dbReference type="ARBA" id="ARBA00004673"/>
    </source>
</evidence>
<comment type="cofactor">
    <cofactor evidence="19 21">
        <name>heme c</name>
        <dbReference type="ChEBI" id="CHEBI:61717"/>
    </cofactor>
    <text evidence="19 21">Binds 2 heme C groups per subunit.</text>
</comment>
<evidence type="ECO:0000256" key="4">
    <source>
        <dbReference type="ARBA" id="ARBA00022448"/>
    </source>
</evidence>
<sequence>MSTFWSLWIIGLTLANLVLVFWVLMANRKVAVRDDETPENRTTGHVYDGIEEYDNPLPRWWFKMFIATFIFAAGYLVVYPGMGAFDGIAGWTSHKQLAQRQQKADALYSEQFGKYNAMPIEELARDQDAMKMALRLFANNCAVCHGADGGGNHGFPNLTDNDWLYGGEPATIKQTITAGRKGIMPPWAAILGEDGVHETAEYVLSLSGREHDEQMAALGETHYQQNCVACHGPDGTGNQALGAPNLTDDVWLYGGEPRDIRQTLRDGRNGVMPAQQELLKESRIHLLAAYVYSLSLPYEEQE</sequence>
<feature type="binding site" description="covalent" evidence="21">
    <location>
        <position position="141"/>
    </location>
    <ligand>
        <name>heme c</name>
        <dbReference type="ChEBI" id="CHEBI:61717"/>
        <label>1</label>
    </ligand>
</feature>
<keyword evidence="9 22" id="KW-0812">Transmembrane</keyword>
<gene>
    <name evidence="24" type="primary">ccoP</name>
    <name evidence="24" type="ORF">M6D89_01055</name>
</gene>
<keyword evidence="18 19" id="KW-0472">Membrane</keyword>
<keyword evidence="5 19" id="KW-1003">Cell membrane</keyword>
<dbReference type="PRINTS" id="PR00605">
    <property type="entry name" value="CYTCHROMECIC"/>
</dbReference>
<keyword evidence="7 19" id="KW-0349">Heme</keyword>
<keyword evidence="16 19" id="KW-0408">Iron</keyword>
<keyword evidence="14 22" id="KW-1133">Transmembrane helix</keyword>
<dbReference type="PANTHER" id="PTHR33751">
    <property type="entry name" value="CBB3-TYPE CYTOCHROME C OXIDASE SUBUNIT FIXP"/>
    <property type="match status" value="1"/>
</dbReference>
<evidence type="ECO:0000256" key="14">
    <source>
        <dbReference type="ARBA" id="ARBA00022989"/>
    </source>
</evidence>
<keyword evidence="12 19" id="KW-0375">Hydrogen ion transport</keyword>
<evidence type="ECO:0000256" key="7">
    <source>
        <dbReference type="ARBA" id="ARBA00022617"/>
    </source>
</evidence>
<dbReference type="InterPro" id="IPR004678">
    <property type="entry name" value="Cyt_c_oxidase_cbb3_su3"/>
</dbReference>
<dbReference type="PIRSF" id="PIRSF000006">
    <property type="entry name" value="Cbb3-Cox_fixP"/>
    <property type="match status" value="1"/>
</dbReference>
<feature type="binding site" description="axial binding residue" evidence="20">
    <location>
        <position position="272"/>
    </location>
    <ligand>
        <name>heme c</name>
        <dbReference type="ChEBI" id="CHEBI:61717"/>
        <label>1</label>
    </ligand>
    <ligandPart>
        <name>Fe</name>
        <dbReference type="ChEBI" id="CHEBI:18248"/>
    </ligandPart>
</feature>
<evidence type="ECO:0000256" key="21">
    <source>
        <dbReference type="PIRSR" id="PIRSR000006-2"/>
    </source>
</evidence>
<keyword evidence="25" id="KW-1185">Reference proteome</keyword>
<evidence type="ECO:0000256" key="10">
    <source>
        <dbReference type="ARBA" id="ARBA00022723"/>
    </source>
</evidence>
<feature type="binding site" description="covalent" evidence="21">
    <location>
        <position position="230"/>
    </location>
    <ligand>
        <name>heme c</name>
        <dbReference type="ChEBI" id="CHEBI:61717"/>
        <label>2</label>
    </ligand>
</feature>
<comment type="pathway">
    <text evidence="2 19">Energy metabolism; oxidative phosphorylation.</text>
</comment>
<evidence type="ECO:0000259" key="23">
    <source>
        <dbReference type="PROSITE" id="PS51007"/>
    </source>
</evidence>
<evidence type="ECO:0000256" key="3">
    <source>
        <dbReference type="ARBA" id="ARBA00006113"/>
    </source>
</evidence>
<dbReference type="SUPFAM" id="SSF46626">
    <property type="entry name" value="Cytochrome c"/>
    <property type="match status" value="2"/>
</dbReference>
<evidence type="ECO:0000256" key="5">
    <source>
        <dbReference type="ARBA" id="ARBA00022475"/>
    </source>
</evidence>
<comment type="caution">
    <text evidence="24">The sequence shown here is derived from an EMBL/GenBank/DDBJ whole genome shotgun (WGS) entry which is preliminary data.</text>
</comment>
<dbReference type="GO" id="GO:0020037">
    <property type="term" value="F:heme binding"/>
    <property type="evidence" value="ECO:0007669"/>
    <property type="project" value="InterPro"/>
</dbReference>
<comment type="function">
    <text evidence="19">C-type cytochrome. Part of the cbb3-type cytochrome c oxidase complex.</text>
</comment>
<keyword evidence="13 19" id="KW-0249">Electron transport</keyword>
<reference evidence="24" key="1">
    <citation type="submission" date="2022-05" db="EMBL/GenBank/DDBJ databases">
        <authorList>
            <person name="Sun H.-N."/>
        </authorList>
    </citation>
    <scope>NUCLEOTIDE SEQUENCE</scope>
    <source>
        <strain evidence="24">HB14</strain>
    </source>
</reference>
<feature type="binding site" description="axial binding residue" evidence="20">
    <location>
        <position position="145"/>
    </location>
    <ligand>
        <name>heme c</name>
        <dbReference type="ChEBI" id="CHEBI:61717"/>
        <label>1</label>
    </ligand>
    <ligandPart>
        <name>Fe</name>
        <dbReference type="ChEBI" id="CHEBI:18248"/>
    </ligandPart>
</feature>
<evidence type="ECO:0000313" key="24">
    <source>
        <dbReference type="EMBL" id="MCP8897880.1"/>
    </source>
</evidence>
<feature type="transmembrane region" description="Helical" evidence="22">
    <location>
        <begin position="7"/>
        <end position="25"/>
    </location>
</feature>
<dbReference type="NCBIfam" id="TIGR00782">
    <property type="entry name" value="ccoP"/>
    <property type="match status" value="1"/>
</dbReference>
<keyword evidence="11" id="KW-0677">Repeat</keyword>
<evidence type="ECO:0000256" key="12">
    <source>
        <dbReference type="ARBA" id="ARBA00022781"/>
    </source>
</evidence>
<evidence type="ECO:0000256" key="8">
    <source>
        <dbReference type="ARBA" id="ARBA00022660"/>
    </source>
</evidence>
<dbReference type="Pfam" id="PF14715">
    <property type="entry name" value="FixP_N"/>
    <property type="match status" value="1"/>
</dbReference>
<dbReference type="InterPro" id="IPR038414">
    <property type="entry name" value="CcoP_N_sf"/>
</dbReference>
<comment type="subcellular location">
    <subcellularLocation>
        <location evidence="1 19">Cell inner membrane</location>
    </subcellularLocation>
</comment>
<evidence type="ECO:0000256" key="11">
    <source>
        <dbReference type="ARBA" id="ARBA00022737"/>
    </source>
</evidence>
<evidence type="ECO:0000256" key="17">
    <source>
        <dbReference type="ARBA" id="ARBA00023065"/>
    </source>
</evidence>
<feature type="binding site" description="covalent" evidence="21">
    <location>
        <position position="144"/>
    </location>
    <ligand>
        <name>heme c</name>
        <dbReference type="ChEBI" id="CHEBI:61717"/>
        <label>1</label>
    </ligand>
</feature>
<dbReference type="Gene3D" id="6.10.280.130">
    <property type="match status" value="1"/>
</dbReference>
<dbReference type="Proteomes" id="UP001139319">
    <property type="component" value="Unassembled WGS sequence"/>
</dbReference>
<organism evidence="24 25">
    <name type="scientific">Gilvimarinus xylanilyticus</name>
    <dbReference type="NCBI Taxonomy" id="2944139"/>
    <lineage>
        <taxon>Bacteria</taxon>
        <taxon>Pseudomonadati</taxon>
        <taxon>Pseudomonadota</taxon>
        <taxon>Gammaproteobacteria</taxon>
        <taxon>Cellvibrionales</taxon>
        <taxon>Cellvibrionaceae</taxon>
        <taxon>Gilvimarinus</taxon>
    </lineage>
</organism>
<feature type="domain" description="Cytochrome c" evidence="23">
    <location>
        <begin position="214"/>
        <end position="295"/>
    </location>
</feature>
<reference evidence="24" key="2">
    <citation type="submission" date="2023-01" db="EMBL/GenBank/DDBJ databases">
        <title>Gilvimarinus xylanilyticus HB14 isolated from Caulerpa lentillifera aquaculture base in Hainan, China.</title>
        <authorList>
            <person name="Zhang Y.-J."/>
        </authorList>
    </citation>
    <scope>NUCLEOTIDE SEQUENCE</scope>
    <source>
        <strain evidence="24">HB14</strain>
    </source>
</reference>
<feature type="domain" description="Cytochrome c" evidence="23">
    <location>
        <begin position="128"/>
        <end position="207"/>
    </location>
</feature>
<accession>A0A9X2HTB5</accession>
<evidence type="ECO:0000256" key="22">
    <source>
        <dbReference type="SAM" id="Phobius"/>
    </source>
</evidence>
<protein>
    <recommendedName>
        <fullName evidence="19">Cbb3-type cytochrome c oxidase subunit</fullName>
    </recommendedName>
</protein>
<dbReference type="PROSITE" id="PS51007">
    <property type="entry name" value="CYTC"/>
    <property type="match status" value="2"/>
</dbReference>
<keyword evidence="8 19" id="KW-0679">Respiratory chain</keyword>
<evidence type="ECO:0000256" key="18">
    <source>
        <dbReference type="ARBA" id="ARBA00023136"/>
    </source>
</evidence>
<dbReference type="Pfam" id="PF13442">
    <property type="entry name" value="Cytochrome_CBB3"/>
    <property type="match status" value="2"/>
</dbReference>
<evidence type="ECO:0000256" key="20">
    <source>
        <dbReference type="PIRSR" id="PIRSR000006-1"/>
    </source>
</evidence>
<evidence type="ECO:0000256" key="15">
    <source>
        <dbReference type="ARBA" id="ARBA00023002"/>
    </source>
</evidence>
<dbReference type="RefSeq" id="WP_253966177.1">
    <property type="nucleotide sequence ID" value="NZ_JAMFTH010000001.1"/>
</dbReference>
<evidence type="ECO:0000256" key="19">
    <source>
        <dbReference type="PIRNR" id="PIRNR000006"/>
    </source>
</evidence>
<dbReference type="GO" id="GO:0005506">
    <property type="term" value="F:iron ion binding"/>
    <property type="evidence" value="ECO:0007669"/>
    <property type="project" value="InterPro"/>
</dbReference>
<feature type="binding site" description="axial binding residue" evidence="20">
    <location>
        <position position="231"/>
    </location>
    <ligand>
        <name>heme c</name>
        <dbReference type="ChEBI" id="CHEBI:61717"/>
        <label>2</label>
    </ligand>
    <ligandPart>
        <name>Fe</name>
        <dbReference type="ChEBI" id="CHEBI:18248"/>
    </ligandPart>
</feature>
<keyword evidence="4 19" id="KW-0813">Transport</keyword>
<keyword evidence="6 19" id="KW-0997">Cell inner membrane</keyword>
<comment type="similarity">
    <text evidence="3 19">Belongs to the CcoP / FixP family.</text>
</comment>
<evidence type="ECO:0000313" key="25">
    <source>
        <dbReference type="Proteomes" id="UP001139319"/>
    </source>
</evidence>
<dbReference type="AlphaFoldDB" id="A0A9X2HTB5"/>
<dbReference type="InterPro" id="IPR036909">
    <property type="entry name" value="Cyt_c-like_dom_sf"/>
</dbReference>
<keyword evidence="10 19" id="KW-0479">Metal-binding</keyword>
<feature type="binding site" description="covalent" evidence="21">
    <location>
        <position position="227"/>
    </location>
    <ligand>
        <name>heme c</name>
        <dbReference type="ChEBI" id="CHEBI:61717"/>
        <label>2</label>
    </ligand>
</feature>
<dbReference type="GO" id="GO:0005886">
    <property type="term" value="C:plasma membrane"/>
    <property type="evidence" value="ECO:0007669"/>
    <property type="project" value="UniProtKB-SubCell"/>
</dbReference>
<evidence type="ECO:0000256" key="9">
    <source>
        <dbReference type="ARBA" id="ARBA00022692"/>
    </source>
</evidence>
<dbReference type="InterPro" id="IPR008168">
    <property type="entry name" value="Cyt_C_IC"/>
</dbReference>
<dbReference type="PANTHER" id="PTHR33751:SF1">
    <property type="entry name" value="CBB3-TYPE CYTOCHROME C OXIDASE SUBUNIT FIXP"/>
    <property type="match status" value="1"/>
</dbReference>
<name>A0A9X2HTB5_9GAMM</name>
<evidence type="ECO:0000256" key="1">
    <source>
        <dbReference type="ARBA" id="ARBA00004533"/>
    </source>
</evidence>